<name>A0ABV4G718_9BRAD</name>
<proteinExistence type="predicted"/>
<dbReference type="EMBL" id="JBGBZN010000001">
    <property type="protein sequence ID" value="MEY9467703.1"/>
    <property type="molecule type" value="Genomic_DNA"/>
</dbReference>
<protein>
    <submittedName>
        <fullName evidence="1">Uncharacterized protein</fullName>
    </submittedName>
</protein>
<dbReference type="Proteomes" id="UP001565474">
    <property type="component" value="Unassembled WGS sequence"/>
</dbReference>
<evidence type="ECO:0000313" key="1">
    <source>
        <dbReference type="EMBL" id="MEY9467703.1"/>
    </source>
</evidence>
<organism evidence="1 2">
    <name type="scientific">Bradyrhizobium yuanmingense</name>
    <dbReference type="NCBI Taxonomy" id="108015"/>
    <lineage>
        <taxon>Bacteria</taxon>
        <taxon>Pseudomonadati</taxon>
        <taxon>Pseudomonadota</taxon>
        <taxon>Alphaproteobacteria</taxon>
        <taxon>Hyphomicrobiales</taxon>
        <taxon>Nitrobacteraceae</taxon>
        <taxon>Bradyrhizobium</taxon>
    </lineage>
</organism>
<dbReference type="RefSeq" id="WP_276326029.1">
    <property type="nucleotide sequence ID" value="NZ_JBGBYD010000001.1"/>
</dbReference>
<keyword evidence="2" id="KW-1185">Reference proteome</keyword>
<comment type="caution">
    <text evidence="1">The sequence shown here is derived from an EMBL/GenBank/DDBJ whole genome shotgun (WGS) entry which is preliminary data.</text>
</comment>
<accession>A0ABV4G718</accession>
<sequence length="40" mass="4698">MLTAAEIADAKKRVRYEHANVLHENDDSVRIAYQWLDARK</sequence>
<evidence type="ECO:0000313" key="2">
    <source>
        <dbReference type="Proteomes" id="UP001565474"/>
    </source>
</evidence>
<reference evidence="1 2" key="1">
    <citation type="submission" date="2024-07" db="EMBL/GenBank/DDBJ databases">
        <title>Genomic Encyclopedia of Type Strains, Phase V (KMG-V): Genome sequencing to study the core and pangenomes of soil and plant-associated prokaryotes.</title>
        <authorList>
            <person name="Whitman W."/>
        </authorList>
    </citation>
    <scope>NUCLEOTIDE SEQUENCE [LARGE SCALE GENOMIC DNA]</scope>
    <source>
        <strain evidence="1 2">USDA 222</strain>
    </source>
</reference>
<gene>
    <name evidence="1" type="ORF">ABH992_000102</name>
</gene>